<dbReference type="Proteomes" id="UP000820977">
    <property type="component" value="Unassembled WGS sequence"/>
</dbReference>
<evidence type="ECO:0000256" key="1">
    <source>
        <dbReference type="SAM" id="Phobius"/>
    </source>
</evidence>
<keyword evidence="3" id="KW-1185">Reference proteome</keyword>
<comment type="caution">
    <text evidence="2">The sequence shown here is derived from an EMBL/GenBank/DDBJ whole genome shotgun (WGS) entry which is preliminary data.</text>
</comment>
<keyword evidence="1" id="KW-1133">Transmembrane helix</keyword>
<dbReference type="PROSITE" id="PS51257">
    <property type="entry name" value="PROKAR_LIPOPROTEIN"/>
    <property type="match status" value="1"/>
</dbReference>
<organism evidence="2 3">
    <name type="scientific">Xylanibacter caecicola</name>
    <dbReference type="NCBI Taxonomy" id="2736294"/>
    <lineage>
        <taxon>Bacteria</taxon>
        <taxon>Pseudomonadati</taxon>
        <taxon>Bacteroidota</taxon>
        <taxon>Bacteroidia</taxon>
        <taxon>Bacteroidales</taxon>
        <taxon>Prevotellaceae</taxon>
        <taxon>Xylanibacter</taxon>
    </lineage>
</organism>
<protein>
    <recommendedName>
        <fullName evidence="4">HTH luxR-type domain-containing protein</fullName>
    </recommendedName>
</protein>
<evidence type="ECO:0000313" key="3">
    <source>
        <dbReference type="Proteomes" id="UP000820977"/>
    </source>
</evidence>
<feature type="transmembrane region" description="Helical" evidence="1">
    <location>
        <begin position="143"/>
        <end position="161"/>
    </location>
</feature>
<proteinExistence type="predicted"/>
<dbReference type="EMBL" id="JABKKJ010000006">
    <property type="protein sequence ID" value="NPE25042.1"/>
    <property type="molecule type" value="Genomic_DNA"/>
</dbReference>
<sequence>MRNLLYIVMTFVVVGCSVGGSRQAKELDEVQHIMKGSPTEAFEKLNAMDISEFRDSATMARWALLYSEAMAANRLCAPTDTIINIALDYYGNHGCNNELQRARALRHAVCSGRQDGDMLVTALYMQKEKEFYLFKERARKEQYALIGLIAVITAVGIIAWLRYRLRLERAHSEMLIAEASGLKCVLHDSRSNILQMENTLHGLLKRRFALIDSLCDTYYESQGTKTERKAITEKVKVEISSLQDDKDMFAEMENTVNSCRDNLLEKLKEEYPDIAPEDYRMTVYLACGMSNRTISLLLGKTIEVVYKRKSRIKSRIKARALPHADEFEAVFYQR</sequence>
<evidence type="ECO:0008006" key="4">
    <source>
        <dbReference type="Google" id="ProtNLM"/>
    </source>
</evidence>
<keyword evidence="1" id="KW-0472">Membrane</keyword>
<accession>A0ABX2B3R2</accession>
<keyword evidence="1" id="KW-0812">Transmembrane</keyword>
<evidence type="ECO:0000313" key="2">
    <source>
        <dbReference type="EMBL" id="NPE25042.1"/>
    </source>
</evidence>
<reference evidence="2 3" key="1">
    <citation type="submission" date="2020-05" db="EMBL/GenBank/DDBJ databases">
        <title>Distinct polysaccharide utilization as determinants for interspecies competition between intestinal Prevotella spp.</title>
        <authorList>
            <person name="Galvez E.J.C."/>
            <person name="Iljazovic A."/>
            <person name="Strowig T."/>
        </authorList>
    </citation>
    <scope>NUCLEOTIDE SEQUENCE [LARGE SCALE GENOMIC DNA]</scope>
    <source>
        <strain evidence="2 3">PCHR</strain>
    </source>
</reference>
<gene>
    <name evidence="2" type="ORF">HPS54_05845</name>
</gene>
<dbReference type="RefSeq" id="WP_172344524.1">
    <property type="nucleotide sequence ID" value="NZ_CASYYZ010000056.1"/>
</dbReference>
<name>A0ABX2B3R2_9BACT</name>